<dbReference type="AlphaFoldDB" id="A0A839NAC0"/>
<feature type="domain" description="TadE-like" evidence="2">
    <location>
        <begin position="23"/>
        <end position="65"/>
    </location>
</feature>
<reference evidence="3 4" key="1">
    <citation type="submission" date="2020-08" db="EMBL/GenBank/DDBJ databases">
        <title>Sequencing the genomes of 1000 actinobacteria strains.</title>
        <authorList>
            <person name="Klenk H.-P."/>
        </authorList>
    </citation>
    <scope>NUCLEOTIDE SEQUENCE [LARGE SCALE GENOMIC DNA]</scope>
    <source>
        <strain evidence="3 4">DSM 105369</strain>
    </source>
</reference>
<dbReference type="RefSeq" id="WP_183320315.1">
    <property type="nucleotide sequence ID" value="NZ_JACHVQ010000001.1"/>
</dbReference>
<proteinExistence type="predicted"/>
<feature type="transmembrane region" description="Helical" evidence="1">
    <location>
        <begin position="30"/>
        <end position="50"/>
    </location>
</feature>
<keyword evidence="1" id="KW-0472">Membrane</keyword>
<sequence length="140" mass="14501">MTRIVTLFRTRLVHRVGAEHERGSSSIQMIVLLPALFTVMFLGMQAALWFHARSVAIAAAQEGARTAGAQNGTAAAGISDAASFVSDAGGSDVLAGVHVSGGRSGNRATVTVSGTSMSIIPGWTITVHQSATVPVERLTR</sequence>
<evidence type="ECO:0000259" key="2">
    <source>
        <dbReference type="Pfam" id="PF07811"/>
    </source>
</evidence>
<name>A0A839NAC0_9MICO</name>
<dbReference type="InterPro" id="IPR012495">
    <property type="entry name" value="TadE-like_dom"/>
</dbReference>
<dbReference type="EMBL" id="JACHVQ010000001">
    <property type="protein sequence ID" value="MBB2892165.1"/>
    <property type="molecule type" value="Genomic_DNA"/>
</dbReference>
<organism evidence="3 4">
    <name type="scientific">Flexivirga oryzae</name>
    <dbReference type="NCBI Taxonomy" id="1794944"/>
    <lineage>
        <taxon>Bacteria</taxon>
        <taxon>Bacillati</taxon>
        <taxon>Actinomycetota</taxon>
        <taxon>Actinomycetes</taxon>
        <taxon>Micrococcales</taxon>
        <taxon>Dermacoccaceae</taxon>
        <taxon>Flexivirga</taxon>
    </lineage>
</organism>
<keyword evidence="1" id="KW-1133">Transmembrane helix</keyword>
<protein>
    <submittedName>
        <fullName evidence="3">Flp pilus assembly protein TadG</fullName>
    </submittedName>
</protein>
<keyword evidence="4" id="KW-1185">Reference proteome</keyword>
<dbReference type="Pfam" id="PF07811">
    <property type="entry name" value="TadE"/>
    <property type="match status" value="1"/>
</dbReference>
<gene>
    <name evidence="3" type="ORF">FHU39_002149</name>
</gene>
<accession>A0A839NAC0</accession>
<comment type="caution">
    <text evidence="3">The sequence shown here is derived from an EMBL/GenBank/DDBJ whole genome shotgun (WGS) entry which is preliminary data.</text>
</comment>
<evidence type="ECO:0000256" key="1">
    <source>
        <dbReference type="SAM" id="Phobius"/>
    </source>
</evidence>
<evidence type="ECO:0000313" key="4">
    <source>
        <dbReference type="Proteomes" id="UP000559182"/>
    </source>
</evidence>
<dbReference type="Proteomes" id="UP000559182">
    <property type="component" value="Unassembled WGS sequence"/>
</dbReference>
<keyword evidence="1" id="KW-0812">Transmembrane</keyword>
<evidence type="ECO:0000313" key="3">
    <source>
        <dbReference type="EMBL" id="MBB2892165.1"/>
    </source>
</evidence>